<sequence length="91" mass="10163">MKLPISIEYANGEQAVYTAQPPEWAKWEKATGNTISKAQESIGIWDLMFLAYNAHKREAAGKPVKPFEVWMETVAEVTVIDADPKVTQPEA</sequence>
<dbReference type="EMBL" id="LR798424">
    <property type="protein sequence ID" value="CAB5231080.1"/>
    <property type="molecule type" value="Genomic_DNA"/>
</dbReference>
<dbReference type="EMBL" id="LR796532">
    <property type="protein sequence ID" value="CAB4149974.1"/>
    <property type="molecule type" value="Genomic_DNA"/>
</dbReference>
<dbReference type="EMBL" id="LR797449">
    <property type="protein sequence ID" value="CAB4217352.1"/>
    <property type="molecule type" value="Genomic_DNA"/>
</dbReference>
<proteinExistence type="predicted"/>
<evidence type="ECO:0000313" key="4">
    <source>
        <dbReference type="EMBL" id="CAB4194068.1"/>
    </source>
</evidence>
<organism evidence="4">
    <name type="scientific">uncultured Caudovirales phage</name>
    <dbReference type="NCBI Taxonomy" id="2100421"/>
    <lineage>
        <taxon>Viruses</taxon>
        <taxon>Duplodnaviria</taxon>
        <taxon>Heunggongvirae</taxon>
        <taxon>Uroviricota</taxon>
        <taxon>Caudoviricetes</taxon>
        <taxon>Peduoviridae</taxon>
        <taxon>Maltschvirus</taxon>
        <taxon>Maltschvirus maltsch</taxon>
    </lineage>
</organism>
<dbReference type="EMBL" id="LR797205">
    <property type="protein sequence ID" value="CAB4194068.1"/>
    <property type="molecule type" value="Genomic_DNA"/>
</dbReference>
<evidence type="ECO:0000313" key="3">
    <source>
        <dbReference type="EMBL" id="CAB4185968.1"/>
    </source>
</evidence>
<evidence type="ECO:0000313" key="2">
    <source>
        <dbReference type="EMBL" id="CAB4173869.1"/>
    </source>
</evidence>
<evidence type="ECO:0000313" key="1">
    <source>
        <dbReference type="EMBL" id="CAB4149974.1"/>
    </source>
</evidence>
<dbReference type="EMBL" id="LR797084">
    <property type="protein sequence ID" value="CAB4185968.1"/>
    <property type="molecule type" value="Genomic_DNA"/>
</dbReference>
<gene>
    <name evidence="3" type="ORF">UFOVP1140_21</name>
    <name evidence="4" type="ORF">UFOVP1258_4</name>
    <name evidence="5" type="ORF">UFOVP1500_23</name>
    <name evidence="6" type="ORF">UFOVP1588_24</name>
    <name evidence="1" type="ORF">UFOVP544_23</name>
    <name evidence="2" type="ORF">UFOVP976_17</name>
</gene>
<dbReference type="EMBL" id="LR796914">
    <property type="protein sequence ID" value="CAB4173869.1"/>
    <property type="molecule type" value="Genomic_DNA"/>
</dbReference>
<name>A0A6J5RK14_9CAUD</name>
<evidence type="ECO:0000313" key="6">
    <source>
        <dbReference type="EMBL" id="CAB5231080.1"/>
    </source>
</evidence>
<evidence type="ECO:0000313" key="5">
    <source>
        <dbReference type="EMBL" id="CAB4217352.1"/>
    </source>
</evidence>
<accession>A0A6J5RK14</accession>
<protein>
    <submittedName>
        <fullName evidence="4">Uncharacterized protein</fullName>
    </submittedName>
</protein>
<reference evidence="4" key="1">
    <citation type="submission" date="2020-05" db="EMBL/GenBank/DDBJ databases">
        <authorList>
            <person name="Chiriac C."/>
            <person name="Salcher M."/>
            <person name="Ghai R."/>
            <person name="Kavagutti S V."/>
        </authorList>
    </citation>
    <scope>NUCLEOTIDE SEQUENCE</scope>
</reference>